<name>A0A3R7PET4_PENVA</name>
<reference evidence="7 8" key="1">
    <citation type="submission" date="2018-04" db="EMBL/GenBank/DDBJ databases">
        <authorList>
            <person name="Zhang X."/>
            <person name="Yuan J."/>
            <person name="Li F."/>
            <person name="Xiang J."/>
        </authorList>
    </citation>
    <scope>NUCLEOTIDE SEQUENCE [LARGE SCALE GENOMIC DNA]</scope>
    <source>
        <tissue evidence="7">Muscle</tissue>
    </source>
</reference>
<dbReference type="InterPro" id="IPR006202">
    <property type="entry name" value="Neur_chan_lig-bd"/>
</dbReference>
<keyword evidence="8" id="KW-1185">Reference proteome</keyword>
<dbReference type="Proteomes" id="UP000283509">
    <property type="component" value="Unassembled WGS sequence"/>
</dbReference>
<evidence type="ECO:0000256" key="3">
    <source>
        <dbReference type="ARBA" id="ARBA00022989"/>
    </source>
</evidence>
<evidence type="ECO:0000256" key="5">
    <source>
        <dbReference type="SAM" id="Phobius"/>
    </source>
</evidence>
<protein>
    <submittedName>
        <fullName evidence="7">Gamma-aminobutyric acid receptor subunit beta</fullName>
    </submittedName>
</protein>
<sequence length="405" mass="45838">MKDIPLGGIMVVGQDQDIPGGDFSLGQAFRGLVAKPDCEDWSDEHFCETVSLPDGYLPSLSPPPPIGFILNISFSHLELDLKTMTFTMKLIIQLAWYDGRISFLNLREGAFVNTLAMDGEGSKAVWVPKLHLSDMTDQGSFSNPVVYVERQSKGYLHQDDVEYPGKDNALIFTDMVMPKFKCLLNLKMYPWDAQMCHVTITVTNVKPGNVHFVNYTGQYLGRQDLQEYLFDKWWLSTSGNTAELSFQLIRLYEKHVWTTIVPTSLLLGISYGTLFIPVESFSERGTMSLTTLLVLVSLYTEALSSLPVTSYNKKIEKWYILLIIYVSLIITLHLALSNTSNQQSNNQNFSAKDERLVAKCGKVFWKRQRRAWCSLPRAQTVLVGARIVFGFTLVVTVCFFFLNVI</sequence>
<evidence type="ECO:0000313" key="7">
    <source>
        <dbReference type="EMBL" id="ROT68891.1"/>
    </source>
</evidence>
<dbReference type="InterPro" id="IPR006201">
    <property type="entry name" value="Neur_channel"/>
</dbReference>
<gene>
    <name evidence="7" type="ORF">C7M84_012953</name>
</gene>
<proteinExistence type="predicted"/>
<dbReference type="PROSITE" id="PS00236">
    <property type="entry name" value="NEUROTR_ION_CHANNEL"/>
    <property type="match status" value="1"/>
</dbReference>
<feature type="domain" description="Neurotransmitter-gated ion-channel ligand-binding" evidence="6">
    <location>
        <begin position="77"/>
        <end position="238"/>
    </location>
</feature>
<keyword evidence="4 5" id="KW-0472">Membrane</keyword>
<dbReference type="AlphaFoldDB" id="A0A3R7PET4"/>
<dbReference type="SUPFAM" id="SSF63712">
    <property type="entry name" value="Nicotinic receptor ligand binding domain-like"/>
    <property type="match status" value="1"/>
</dbReference>
<keyword evidence="7" id="KW-0675">Receptor</keyword>
<feature type="transmembrane region" description="Helical" evidence="5">
    <location>
        <begin position="381"/>
        <end position="402"/>
    </location>
</feature>
<keyword evidence="2 5" id="KW-0812">Transmembrane</keyword>
<dbReference type="GO" id="GO:0016020">
    <property type="term" value="C:membrane"/>
    <property type="evidence" value="ECO:0007669"/>
    <property type="project" value="UniProtKB-SubCell"/>
</dbReference>
<evidence type="ECO:0000256" key="1">
    <source>
        <dbReference type="ARBA" id="ARBA00004141"/>
    </source>
</evidence>
<organism evidence="7 8">
    <name type="scientific">Penaeus vannamei</name>
    <name type="common">Whiteleg shrimp</name>
    <name type="synonym">Litopenaeus vannamei</name>
    <dbReference type="NCBI Taxonomy" id="6689"/>
    <lineage>
        <taxon>Eukaryota</taxon>
        <taxon>Metazoa</taxon>
        <taxon>Ecdysozoa</taxon>
        <taxon>Arthropoda</taxon>
        <taxon>Crustacea</taxon>
        <taxon>Multicrustacea</taxon>
        <taxon>Malacostraca</taxon>
        <taxon>Eumalacostraca</taxon>
        <taxon>Eucarida</taxon>
        <taxon>Decapoda</taxon>
        <taxon>Dendrobranchiata</taxon>
        <taxon>Penaeoidea</taxon>
        <taxon>Penaeidae</taxon>
        <taxon>Penaeus</taxon>
    </lineage>
</organism>
<feature type="transmembrane region" description="Helical" evidence="5">
    <location>
        <begin position="256"/>
        <end position="276"/>
    </location>
</feature>
<dbReference type="GO" id="GO:0005230">
    <property type="term" value="F:extracellular ligand-gated monoatomic ion channel activity"/>
    <property type="evidence" value="ECO:0007669"/>
    <property type="project" value="InterPro"/>
</dbReference>
<accession>A0A3R7PET4</accession>
<evidence type="ECO:0000256" key="2">
    <source>
        <dbReference type="ARBA" id="ARBA00022692"/>
    </source>
</evidence>
<dbReference type="InterPro" id="IPR036719">
    <property type="entry name" value="Neuro-gated_channel_TM_sf"/>
</dbReference>
<dbReference type="InterPro" id="IPR038050">
    <property type="entry name" value="Neuro_actylchol_rec"/>
</dbReference>
<dbReference type="GO" id="GO:0004888">
    <property type="term" value="F:transmembrane signaling receptor activity"/>
    <property type="evidence" value="ECO:0007669"/>
    <property type="project" value="InterPro"/>
</dbReference>
<dbReference type="InterPro" id="IPR036734">
    <property type="entry name" value="Neur_chan_lig-bd_sf"/>
</dbReference>
<comment type="subcellular location">
    <subcellularLocation>
        <location evidence="1">Membrane</location>
        <topology evidence="1">Multi-pass membrane protein</topology>
    </subcellularLocation>
</comment>
<dbReference type="InterPro" id="IPR018000">
    <property type="entry name" value="Neurotransmitter_ion_chnl_CS"/>
</dbReference>
<evidence type="ECO:0000256" key="4">
    <source>
        <dbReference type="ARBA" id="ARBA00023136"/>
    </source>
</evidence>
<dbReference type="SUPFAM" id="SSF90112">
    <property type="entry name" value="Neurotransmitter-gated ion-channel transmembrane pore"/>
    <property type="match status" value="1"/>
</dbReference>
<evidence type="ECO:0000259" key="6">
    <source>
        <dbReference type="Pfam" id="PF02931"/>
    </source>
</evidence>
<dbReference type="EMBL" id="QCYY01002624">
    <property type="protein sequence ID" value="ROT68891.1"/>
    <property type="molecule type" value="Genomic_DNA"/>
</dbReference>
<dbReference type="Pfam" id="PF02931">
    <property type="entry name" value="Neur_chan_LBD"/>
    <property type="match status" value="1"/>
</dbReference>
<reference evidence="7 8" key="2">
    <citation type="submission" date="2019-01" db="EMBL/GenBank/DDBJ databases">
        <title>The decoding of complex shrimp genome reveals the adaptation for benthos swimmer, frequently molting mechanism and breeding impact on genome.</title>
        <authorList>
            <person name="Sun Y."/>
            <person name="Gao Y."/>
            <person name="Yu Y."/>
        </authorList>
    </citation>
    <scope>NUCLEOTIDE SEQUENCE [LARGE SCALE GENOMIC DNA]</scope>
    <source>
        <tissue evidence="7">Muscle</tissue>
    </source>
</reference>
<dbReference type="Gene3D" id="1.20.58.390">
    <property type="entry name" value="Neurotransmitter-gated ion-channel transmembrane domain"/>
    <property type="match status" value="1"/>
</dbReference>
<dbReference type="PANTHER" id="PTHR18945">
    <property type="entry name" value="NEUROTRANSMITTER GATED ION CHANNEL"/>
    <property type="match status" value="1"/>
</dbReference>
<evidence type="ECO:0000313" key="8">
    <source>
        <dbReference type="Proteomes" id="UP000283509"/>
    </source>
</evidence>
<comment type="caution">
    <text evidence="7">The sequence shown here is derived from an EMBL/GenBank/DDBJ whole genome shotgun (WGS) entry which is preliminary data.</text>
</comment>
<keyword evidence="3 5" id="KW-1133">Transmembrane helix</keyword>
<dbReference type="Gene3D" id="2.70.170.10">
    <property type="entry name" value="Neurotransmitter-gated ion-channel ligand-binding domain"/>
    <property type="match status" value="1"/>
</dbReference>
<feature type="transmembrane region" description="Helical" evidence="5">
    <location>
        <begin position="318"/>
        <end position="336"/>
    </location>
</feature>